<dbReference type="InterPro" id="IPR021890">
    <property type="entry name" value="DUF3501"/>
</dbReference>
<gene>
    <name evidence="1" type="ORF">RQP53_07020</name>
</gene>
<dbReference type="Proteomes" id="UP001246372">
    <property type="component" value="Unassembled WGS sequence"/>
</dbReference>
<proteinExistence type="predicted"/>
<dbReference type="RefSeq" id="WP_315649506.1">
    <property type="nucleotide sequence ID" value="NZ_JAVXZY010000002.1"/>
</dbReference>
<name>A0ABU3P8W8_9BURK</name>
<keyword evidence="2" id="KW-1185">Reference proteome</keyword>
<comment type="caution">
    <text evidence="1">The sequence shown here is derived from an EMBL/GenBank/DDBJ whole genome shotgun (WGS) entry which is preliminary data.</text>
</comment>
<organism evidence="1 2">
    <name type="scientific">Roseateles aquae</name>
    <dbReference type="NCBI Taxonomy" id="3077235"/>
    <lineage>
        <taxon>Bacteria</taxon>
        <taxon>Pseudomonadati</taxon>
        <taxon>Pseudomonadota</taxon>
        <taxon>Betaproteobacteria</taxon>
        <taxon>Burkholderiales</taxon>
        <taxon>Sphaerotilaceae</taxon>
        <taxon>Roseateles</taxon>
    </lineage>
</organism>
<evidence type="ECO:0000313" key="2">
    <source>
        <dbReference type="Proteomes" id="UP001246372"/>
    </source>
</evidence>
<evidence type="ECO:0000313" key="1">
    <source>
        <dbReference type="EMBL" id="MDT8999016.1"/>
    </source>
</evidence>
<dbReference type="Pfam" id="PF12007">
    <property type="entry name" value="DUF3501"/>
    <property type="match status" value="1"/>
</dbReference>
<accession>A0ABU3P8W8</accession>
<reference evidence="1" key="1">
    <citation type="submission" date="2023-09" db="EMBL/GenBank/DDBJ databases">
        <title>Paucibacter sp. APW11 Genome sequencing and assembly.</title>
        <authorList>
            <person name="Kim I."/>
        </authorList>
    </citation>
    <scope>NUCLEOTIDE SEQUENCE</scope>
    <source>
        <strain evidence="1">APW11</strain>
    </source>
</reference>
<sequence>MTITRDSLMTLEAYAKYRKLHQEELLAHRQLRRVQLGEHLSLQFEDEETVRYQIQEMLRLQRIFEEDGINSELDAFAPLVPDGSNWKATLMLEYADPAERRCGLERLLGIEDRVFVEIDGSQRIYAIADEDLSRGSSMKGSAVHFLRFELPSEFRGVLRTEATLRLGCDFQGAVHAVPVSAALLESLIADLKF</sequence>
<protein>
    <submittedName>
        <fullName evidence="1">DUF3501 family protein</fullName>
    </submittedName>
</protein>
<dbReference type="EMBL" id="JAVXZY010000002">
    <property type="protein sequence ID" value="MDT8999016.1"/>
    <property type="molecule type" value="Genomic_DNA"/>
</dbReference>